<dbReference type="GO" id="GO:0006270">
    <property type="term" value="P:DNA replication initiation"/>
    <property type="evidence" value="ECO:0007669"/>
    <property type="project" value="UniProtKB-UniRule"/>
</dbReference>
<accession>G3XPT9</accession>
<dbReference type="PANTHER" id="PTHR10763">
    <property type="entry name" value="CELL DIVISION CONTROL PROTEIN 6-RELATED"/>
    <property type="match status" value="1"/>
</dbReference>
<dbReference type="GO" id="GO:0003688">
    <property type="term" value="F:DNA replication origin binding"/>
    <property type="evidence" value="ECO:0007669"/>
    <property type="project" value="TreeGrafter"/>
</dbReference>
<dbReference type="EMBL" id="ACJE01000003">
    <property type="protein sequence ID" value="EHA27288.1"/>
    <property type="molecule type" value="Genomic_DNA"/>
</dbReference>
<evidence type="ECO:0000256" key="5">
    <source>
        <dbReference type="ARBA" id="ARBA00023242"/>
    </source>
</evidence>
<keyword evidence="5" id="KW-0539">Nucleus</keyword>
<comment type="similarity">
    <text evidence="2 7">Belongs to the CDC6/cdc18 family.</text>
</comment>
<dbReference type="GO" id="GO:0005634">
    <property type="term" value="C:nucleus"/>
    <property type="evidence" value="ECO:0007669"/>
    <property type="project" value="UniProtKB-SubCell"/>
</dbReference>
<evidence type="ECO:0000313" key="11">
    <source>
        <dbReference type="Proteomes" id="UP000009038"/>
    </source>
</evidence>
<dbReference type="SMART" id="SM00382">
    <property type="entry name" value="AAA"/>
    <property type="match status" value="1"/>
</dbReference>
<dbReference type="CDD" id="cd08768">
    <property type="entry name" value="Cdc6_C"/>
    <property type="match status" value="1"/>
</dbReference>
<evidence type="ECO:0000256" key="8">
    <source>
        <dbReference type="SAM" id="MobiDB-lite"/>
    </source>
</evidence>
<comment type="caution">
    <text evidence="10">The sequence shown here is derived from an EMBL/GenBank/DDBJ whole genome shotgun (WGS) entry which is preliminary data.</text>
</comment>
<dbReference type="CDD" id="cd00009">
    <property type="entry name" value="AAA"/>
    <property type="match status" value="1"/>
</dbReference>
<feature type="compositionally biased region" description="Polar residues" evidence="8">
    <location>
        <begin position="55"/>
        <end position="64"/>
    </location>
</feature>
<dbReference type="SUPFAM" id="SSF52540">
    <property type="entry name" value="P-loop containing nucleoside triphosphate hydrolases"/>
    <property type="match status" value="1"/>
</dbReference>
<dbReference type="InterPro" id="IPR036390">
    <property type="entry name" value="WH_DNA-bd_sf"/>
</dbReference>
<dbReference type="Pfam" id="PF09079">
    <property type="entry name" value="WHD_Cdc6"/>
    <property type="match status" value="1"/>
</dbReference>
<name>G3XPT9_ASPNA</name>
<gene>
    <name evidence="10" type="ORF">ASPNIDRAFT_50841</name>
</gene>
<keyword evidence="3" id="KW-0132">Cell division</keyword>
<dbReference type="InterPro" id="IPR027417">
    <property type="entry name" value="P-loop_NTPase"/>
</dbReference>
<dbReference type="STRING" id="380704.G3XPT9"/>
<dbReference type="Pfam" id="PF00004">
    <property type="entry name" value="AAA"/>
    <property type="match status" value="1"/>
</dbReference>
<evidence type="ECO:0000256" key="3">
    <source>
        <dbReference type="ARBA" id="ARBA00022618"/>
    </source>
</evidence>
<evidence type="ECO:0000256" key="4">
    <source>
        <dbReference type="ARBA" id="ARBA00022705"/>
    </source>
</evidence>
<dbReference type="Proteomes" id="UP000009038">
    <property type="component" value="Unassembled WGS sequence"/>
</dbReference>
<dbReference type="InterPro" id="IPR054425">
    <property type="entry name" value="Cdc6_ORC1-like_ATPase_lid"/>
</dbReference>
<evidence type="ECO:0000313" key="10">
    <source>
        <dbReference type="EMBL" id="EHA27288.1"/>
    </source>
</evidence>
<evidence type="ECO:0000259" key="9">
    <source>
        <dbReference type="SMART" id="SM00382"/>
    </source>
</evidence>
<keyword evidence="6" id="KW-0131">Cell cycle</keyword>
<keyword evidence="4" id="KW-0235">DNA replication</keyword>
<dbReference type="InterPro" id="IPR003593">
    <property type="entry name" value="AAA+_ATPase"/>
</dbReference>
<dbReference type="PANTHER" id="PTHR10763:SF26">
    <property type="entry name" value="CELL DIVISION CONTROL PROTEIN 6 HOMOLOG"/>
    <property type="match status" value="1"/>
</dbReference>
<comment type="subcellular location">
    <subcellularLocation>
        <location evidence="1">Nucleus</location>
    </subcellularLocation>
</comment>
<feature type="domain" description="AAA+ ATPase" evidence="9">
    <location>
        <begin position="172"/>
        <end position="321"/>
    </location>
</feature>
<dbReference type="FunFam" id="1.10.8.60:FF:000094">
    <property type="entry name" value="Cell division control protein"/>
    <property type="match status" value="1"/>
</dbReference>
<dbReference type="InterPro" id="IPR036388">
    <property type="entry name" value="WH-like_DNA-bd_sf"/>
</dbReference>
<dbReference type="InterPro" id="IPR016314">
    <property type="entry name" value="Cdc6/18"/>
</dbReference>
<dbReference type="AlphaFoldDB" id="G3XPT9"/>
<organism evidence="10 11">
    <name type="scientific">Aspergillus niger (strain ATCC 1015 / CBS 113.46 / FGSC A1144 / LSHB Ac4 / NCTC 3858a / NRRL 328 / USDA 3528.7)</name>
    <dbReference type="NCBI Taxonomy" id="380704"/>
    <lineage>
        <taxon>Eukaryota</taxon>
        <taxon>Fungi</taxon>
        <taxon>Dikarya</taxon>
        <taxon>Ascomycota</taxon>
        <taxon>Pezizomycotina</taxon>
        <taxon>Eurotiomycetes</taxon>
        <taxon>Eurotiomycetidae</taxon>
        <taxon>Eurotiales</taxon>
        <taxon>Aspergillaceae</taxon>
        <taxon>Aspergillus</taxon>
        <taxon>Aspergillus subgen. Circumdati</taxon>
    </lineage>
</organism>
<dbReference type="GO" id="GO:0005524">
    <property type="term" value="F:ATP binding"/>
    <property type="evidence" value="ECO:0007669"/>
    <property type="project" value="InterPro"/>
</dbReference>
<dbReference type="Gene3D" id="3.40.50.300">
    <property type="entry name" value="P-loop containing nucleotide triphosphate hydrolases"/>
    <property type="match status" value="1"/>
</dbReference>
<dbReference type="GO" id="GO:0033314">
    <property type="term" value="P:mitotic DNA replication checkpoint signaling"/>
    <property type="evidence" value="ECO:0007669"/>
    <property type="project" value="TreeGrafter"/>
</dbReference>
<evidence type="ECO:0000256" key="6">
    <source>
        <dbReference type="ARBA" id="ARBA00023306"/>
    </source>
</evidence>
<protein>
    <recommendedName>
        <fullName evidence="7">Cell division control protein</fullName>
    </recommendedName>
</protein>
<dbReference type="Gene3D" id="1.10.10.10">
    <property type="entry name" value="Winged helix-like DNA-binding domain superfamily/Winged helix DNA-binding domain"/>
    <property type="match status" value="1"/>
</dbReference>
<dbReference type="GO" id="GO:0016887">
    <property type="term" value="F:ATP hydrolysis activity"/>
    <property type="evidence" value="ECO:0007669"/>
    <property type="project" value="InterPro"/>
</dbReference>
<dbReference type="GO" id="GO:0051301">
    <property type="term" value="P:cell division"/>
    <property type="evidence" value="ECO:0007669"/>
    <property type="project" value="UniProtKB-UniRule"/>
</dbReference>
<dbReference type="Pfam" id="PF22606">
    <property type="entry name" value="Cdc6-ORC-like_ATPase_lid"/>
    <property type="match status" value="1"/>
</dbReference>
<dbReference type="InterPro" id="IPR003959">
    <property type="entry name" value="ATPase_AAA_core"/>
</dbReference>
<proteinExistence type="inferred from homology"/>
<feature type="region of interest" description="Disordered" evidence="8">
    <location>
        <begin position="1"/>
        <end position="128"/>
    </location>
</feature>
<dbReference type="InterPro" id="IPR015163">
    <property type="entry name" value="Cdc6_C"/>
</dbReference>
<dbReference type="InterPro" id="IPR050311">
    <property type="entry name" value="ORC1/CDC6"/>
</dbReference>
<dbReference type="OrthoDB" id="1926878at2759"/>
<evidence type="ECO:0000256" key="7">
    <source>
        <dbReference type="PIRNR" id="PIRNR001767"/>
    </source>
</evidence>
<evidence type="ECO:0000256" key="2">
    <source>
        <dbReference type="ARBA" id="ARBA00006184"/>
    </source>
</evidence>
<dbReference type="FunFam" id="3.40.50.300:FF:000547">
    <property type="entry name" value="Cell division control protein"/>
    <property type="match status" value="1"/>
</dbReference>
<evidence type="ECO:0000256" key="1">
    <source>
        <dbReference type="ARBA" id="ARBA00004123"/>
    </source>
</evidence>
<dbReference type="PIRSF" id="PIRSF001767">
    <property type="entry name" value="Cdc6"/>
    <property type="match status" value="1"/>
</dbReference>
<reference evidence="10 11" key="1">
    <citation type="journal article" date="2011" name="Genome Res.">
        <title>Comparative genomics of citric-acid-producing Aspergillus niger ATCC 1015 versus enzyme-producing CBS 513.88.</title>
        <authorList>
            <person name="Andersen M.R."/>
            <person name="Salazar M.P."/>
            <person name="Schaap P.J."/>
            <person name="van de Vondervoort P.J."/>
            <person name="Culley D."/>
            <person name="Thykaer J."/>
            <person name="Frisvad J.C."/>
            <person name="Nielsen K.F."/>
            <person name="Albang R."/>
            <person name="Albermann K."/>
            <person name="Berka R.M."/>
            <person name="Braus G.H."/>
            <person name="Braus-Stromeyer S.A."/>
            <person name="Corrochano L.M."/>
            <person name="Dai Z."/>
            <person name="van Dijck P.W."/>
            <person name="Hofmann G."/>
            <person name="Lasure L.L."/>
            <person name="Magnuson J.K."/>
            <person name="Menke H."/>
            <person name="Meijer M."/>
            <person name="Meijer S.L."/>
            <person name="Nielsen J.B."/>
            <person name="Nielsen M.L."/>
            <person name="van Ooyen A.J."/>
            <person name="Pel H.J."/>
            <person name="Poulsen L."/>
            <person name="Samson R.A."/>
            <person name="Stam H."/>
            <person name="Tsang A."/>
            <person name="van den Brink J.M."/>
            <person name="Atkins A."/>
            <person name="Aerts A."/>
            <person name="Shapiro H."/>
            <person name="Pangilinan J."/>
            <person name="Salamov A."/>
            <person name="Lou Y."/>
            <person name="Lindquist E."/>
            <person name="Lucas S."/>
            <person name="Grimwood J."/>
            <person name="Grigoriev I.V."/>
            <person name="Kubicek C.P."/>
            <person name="Martinez D."/>
            <person name="van Peij N.N."/>
            <person name="Roubos J.A."/>
            <person name="Nielsen J."/>
            <person name="Baker S.E."/>
        </authorList>
    </citation>
    <scope>NUCLEOTIDE SEQUENCE [LARGE SCALE GENOMIC DNA]</scope>
    <source>
        <strain evidence="11">ATCC 1015 / CBS 113.46 / FGSC A1144 / LSHB Ac4 / NCTC 3858a / NRRL 328 / USDA 3528.7</strain>
    </source>
</reference>
<feature type="region of interest" description="Disordered" evidence="8">
    <location>
        <begin position="542"/>
        <end position="569"/>
    </location>
</feature>
<dbReference type="SUPFAM" id="SSF46785">
    <property type="entry name" value="Winged helix' DNA-binding domain"/>
    <property type="match status" value="1"/>
</dbReference>
<sequence>MAASVLGKRQRGAIEPEVPSLPVRRASRRRTQQPRVREGSEPPAPQPRQLRSRTRNGNGTTIQEEPQEEPKNDLVENENSTPVELKTPSKSRFRDALDSPPPTTPKHRVQIGGKSMTPRTPRHISTPTTTQTIYSEARQMFARGATSTRIVGRDTEREKLTSFIQDGVDSGKGGCLYVSGPPGTGKSALVQEVCHDMDLKSLKIAHLNCASMRGARDVYSRLIGDLCNDHDVFKKSEPDRLRLMFTSDENDDLFLVTLDEIDHLLTADSGILQSLFEWSLQEKSRLMLIGIANALDLTDRSLPQLKAKNLKPRLLPFLPYNAGQIASVITNRLRSLLPEGQTVDPNFVPFVQPAAIQLCSKKVASQTGDLRKAFELVKRAIDLIEQEALKKLEAQNANPESPSKTILVENNNLSSSSKSSSPKQTPALSYTAITAPRASIAHVARITSAAFGQGTVQRLQGLNLQQKAAICALIALDRKRRQGEFPGTPSKTKHLPPTIKQVYDTYCTLCRQDNILHPLTSTEFKDVLSNLETMGLVGEYQGRGRGGTVAGGSDLRRSPSKLHGPMTPSKALDEQSLVCFVSQKEIETQLTGAGEGILRRLLTGQGL</sequence>
<dbReference type="HOGENOM" id="CLU_012774_2_0_1"/>
<dbReference type="Gene3D" id="1.10.8.60">
    <property type="match status" value="1"/>
</dbReference>